<dbReference type="EMBL" id="MU273528">
    <property type="protein sequence ID" value="KAI0033097.1"/>
    <property type="molecule type" value="Genomic_DNA"/>
</dbReference>
<keyword evidence="2" id="KW-1185">Reference proteome</keyword>
<reference evidence="1" key="1">
    <citation type="submission" date="2021-02" db="EMBL/GenBank/DDBJ databases">
        <authorList>
            <consortium name="DOE Joint Genome Institute"/>
            <person name="Ahrendt S."/>
            <person name="Looney B.P."/>
            <person name="Miyauchi S."/>
            <person name="Morin E."/>
            <person name="Drula E."/>
            <person name="Courty P.E."/>
            <person name="Chicoki N."/>
            <person name="Fauchery L."/>
            <person name="Kohler A."/>
            <person name="Kuo A."/>
            <person name="Labutti K."/>
            <person name="Pangilinan J."/>
            <person name="Lipzen A."/>
            <person name="Riley R."/>
            <person name="Andreopoulos W."/>
            <person name="He G."/>
            <person name="Johnson J."/>
            <person name="Barry K.W."/>
            <person name="Grigoriev I.V."/>
            <person name="Nagy L."/>
            <person name="Hibbett D."/>
            <person name="Henrissat B."/>
            <person name="Matheny P.B."/>
            <person name="Labbe J."/>
            <person name="Martin F."/>
        </authorList>
    </citation>
    <scope>NUCLEOTIDE SEQUENCE</scope>
    <source>
        <strain evidence="1">EC-137</strain>
    </source>
</reference>
<sequence length="1893" mass="194932">MNVAVIQRPTAAPQVQRTNNEAEDTTPDFLSVKLINKRARVKISPNPLNLDAFPSKGQLLAVSNIFRWFAAIAHHDSGPVLVFSPLDDLRAQLATADGKSQNIFAGLRSFPLTIGTPNYITFAYNDTRLLVALVQGPILVYDATALCSPGGEVSPLHHFPPTTATAVRQMYANPGDLADLVVILREPDGSPDSQLVEVVSVSSLQSVGGWRGGGTSDTFPTSVSWSPKGKQLAIALQSGDIITFSPSDTTSLKTFVPRPPTANNQSIIHTTWLSNPAFYSIFAPPGPLDPQSDLAHFVISYDSKRQQAADVRLPLSFFASGLRPPGAFTITLRSWEPAKIMLVVGDSTTADIGIVGLISADGGTGEIWQRLSLEDAATPSMPLDADSQETVMLGFELDLHNATPYSITTASGEVREVPPPPIMYAYASDGTILGWYIINTLGTPYPGMGSAANTAVASPSITVTASASPAAAGTPPMFGGSQPTPVFGQAQVPSPFSQPSFGQPAFGQRGFGNSGGAFGSAGFGSAQQPLAFDAASGSTSGGGFANFASQGTSNFGGGFGVTQGGGPFGSGGSTFGSSPTPAPAIEQSRSTDMMDDTATGDEPSFGGLSLGGSSQPAEPKQGGGIFGTAATQPSSGSAPSQFGSDGAFGGGGGGAFGGSKLAPGHGLFAKMEEQAKQELASTPTVSPAPVQPNPAFGQSGFGQSSFGQTGFGKPAFGQATFGKPAFGQSGFGAGSPMSTTPVSATANSGGGFAAFASGTGGFGTGAKPQTLAGGSGGSSRGFGSFAGSGTSGFGEVKTGGETGTPVWKSAGGDQTDMKPAPVFGVQSTPVFGAPSFGQQSAAMPVTGSAGSTAPAFDTARSTPTTPAPTTPTPASALSTLGQLTTSPPFDAKPAPTTTTLSASPFAAATAATVPTGALPRQLAFGSPASGPPSPVSPVSPVSPSSPAMPVPSITTTPAGPPPASAFAGIQTRSSPFAGLGSGAFGGGGAFGNTFRKDSPFAKPKPVGEPTAFSGDVKPASAFAQAGAPAFGLASFGGSVFGQTSVLGARSPFGKKPDDAPQSTTPAGTPSAGAFSEFSGQKNAFGTAGGVGTGRSFSDLLKGDVEKKGDEGKDKEKPRSAFPPVKPALSASTGEEGREKTQRAGKEESFENLSASSSFVDVSKEVAEEDEDKHQGEEEDESEEGEDGEPGQSIDDFLSDQGEEDRDTGEGSEPLEELSGSEANEEEDEEGEEDEVSQAAFVALPESRSPSTTPKPTFRVQPATPEKSSVTPPKTSTSTTPPGSPSPLMAPIPVAAPVSRSGSISPSPSAPGSLGLGRPSTRPARSSPLANSVSVGDDAAGPEPVPPKPRPASPKTSFGTLPSKIPVPLFQLKSEPLEDNEEKTSPITERPKTPPAASLFGFGKEDETPKGQETKHESPAPGPSVPKAPSIFGAMPPPPSGLNLIPASKTPVSASSIFKAPSPPVFNASSLPQSAANTLSPLSLDLQSGSQARGAGTMRPAPAPAVRTEAPTEQLHPLQKEFLHLFATLGKELESLGALAKEAGLRAQMLVRPPPQANVLRMEDIQRLGKDAKSVVDDLAYLETSNMEDLDVVHELEAGVLRAKTRLEFIARFNDANASDQFTKMQKLKSLDPDHVENQAQLRRKIRTINERLTEVEVTLQDKKRLFEQLRTGKGRIRPPSIDTINRTFRNIDVAIEHQLKDIKTLSTRLSKLDIADTPERVIRGNTPRGRNVPDRSTPEPFQPPPRQLTTSIAQRAAAALSAERSAHRLHAALVQTRTEPLLNTQAVGAPAARHVFVSAHKALPTPAIVASSDSFFSTPFTLPPFPEELTPHVGPAGFHRRTSQTGAAKHQKPVAFKGESPSPSQSPAFDWGPLPKVPPKTSLAADLRTPPKS</sequence>
<accession>A0ACB8QMZ4</accession>
<name>A0ACB8QMZ4_9AGAM</name>
<comment type="caution">
    <text evidence="1">The sequence shown here is derived from an EMBL/GenBank/DDBJ whole genome shotgun (WGS) entry which is preliminary data.</text>
</comment>
<proteinExistence type="predicted"/>
<evidence type="ECO:0000313" key="2">
    <source>
        <dbReference type="Proteomes" id="UP000814128"/>
    </source>
</evidence>
<organism evidence="1 2">
    <name type="scientific">Vararia minispora EC-137</name>
    <dbReference type="NCBI Taxonomy" id="1314806"/>
    <lineage>
        <taxon>Eukaryota</taxon>
        <taxon>Fungi</taxon>
        <taxon>Dikarya</taxon>
        <taxon>Basidiomycota</taxon>
        <taxon>Agaricomycotina</taxon>
        <taxon>Agaricomycetes</taxon>
        <taxon>Russulales</taxon>
        <taxon>Lachnocladiaceae</taxon>
        <taxon>Vararia</taxon>
    </lineage>
</organism>
<dbReference type="Proteomes" id="UP000814128">
    <property type="component" value="Unassembled WGS sequence"/>
</dbReference>
<gene>
    <name evidence="1" type="ORF">K488DRAFT_85252</name>
</gene>
<reference evidence="1" key="2">
    <citation type="journal article" date="2022" name="New Phytol.">
        <title>Evolutionary transition to the ectomycorrhizal habit in the genomes of a hyperdiverse lineage of mushroom-forming fungi.</title>
        <authorList>
            <person name="Looney B."/>
            <person name="Miyauchi S."/>
            <person name="Morin E."/>
            <person name="Drula E."/>
            <person name="Courty P.E."/>
            <person name="Kohler A."/>
            <person name="Kuo A."/>
            <person name="LaButti K."/>
            <person name="Pangilinan J."/>
            <person name="Lipzen A."/>
            <person name="Riley R."/>
            <person name="Andreopoulos W."/>
            <person name="He G."/>
            <person name="Johnson J."/>
            <person name="Nolan M."/>
            <person name="Tritt A."/>
            <person name="Barry K.W."/>
            <person name="Grigoriev I.V."/>
            <person name="Nagy L.G."/>
            <person name="Hibbett D."/>
            <person name="Henrissat B."/>
            <person name="Matheny P.B."/>
            <person name="Labbe J."/>
            <person name="Martin F.M."/>
        </authorList>
    </citation>
    <scope>NUCLEOTIDE SEQUENCE</scope>
    <source>
        <strain evidence="1">EC-137</strain>
    </source>
</reference>
<evidence type="ECO:0000313" key="1">
    <source>
        <dbReference type="EMBL" id="KAI0033097.1"/>
    </source>
</evidence>
<protein>
    <submittedName>
        <fullName evidence="1">Uncharacterized protein</fullName>
    </submittedName>
</protein>